<evidence type="ECO:0000256" key="1">
    <source>
        <dbReference type="SAM" id="Phobius"/>
    </source>
</evidence>
<dbReference type="AlphaFoldDB" id="A0A2W1N2N0"/>
<keyword evidence="3" id="KW-1185">Reference proteome</keyword>
<protein>
    <recommendedName>
        <fullName evidence="4">DUF748 domain-containing protein</fullName>
    </recommendedName>
</protein>
<keyword evidence="1" id="KW-0812">Transmembrane</keyword>
<name>A0A2W1N2N0_9FLAO</name>
<reference evidence="2 3" key="1">
    <citation type="submission" date="2018-06" db="EMBL/GenBank/DDBJ databases">
        <title>The draft genome sequence of Crocinitomix sp. SM1701.</title>
        <authorList>
            <person name="Zhang X."/>
        </authorList>
    </citation>
    <scope>NUCLEOTIDE SEQUENCE [LARGE SCALE GENOMIC DNA]</scope>
    <source>
        <strain evidence="2 3">SM1701</strain>
    </source>
</reference>
<evidence type="ECO:0000313" key="3">
    <source>
        <dbReference type="Proteomes" id="UP000249248"/>
    </source>
</evidence>
<keyword evidence="1" id="KW-0472">Membrane</keyword>
<keyword evidence="1" id="KW-1133">Transmembrane helix</keyword>
<dbReference type="InterPro" id="IPR008023">
    <property type="entry name" value="DUF748"/>
</dbReference>
<evidence type="ECO:0000313" key="2">
    <source>
        <dbReference type="EMBL" id="PZE18114.1"/>
    </source>
</evidence>
<proteinExistence type="predicted"/>
<comment type="caution">
    <text evidence="2">The sequence shown here is derived from an EMBL/GenBank/DDBJ whole genome shotgun (WGS) entry which is preliminary data.</text>
</comment>
<sequence>MVEKMDGFILGMEFGFYEYKNEPKILKKYMKKLKTSLKKRKYLLIVLFLLIGLRVFLPYLIKDKLVAAINAVENYSCTISDVDLSIIRGAMVLQDFEIMLTDNEVTAPYLSVETADISIEWAAVIKGAIVGEIYLTAPIMHFSDGEEEGQQQAGDVSWVQPILDFIPLKINRFEMVNGKAEFVNEHSSPKVNLALTDIDFLATNLTNAEKQAGELPSEVSLKSAIYKDGRLEISGKMDILKEVPDMDLDGLIENVNLTALNDFTEAYAAFDFEKGVFSMATEIAMKDGEILGYVKPILEDVSVFESKEQGKWLNKFWQAFLGVSVELTENQRNDQSATKVPINGKVEKLDIGLLSTIGNLFKNAFIKAFEKHTDNTIDFDKLSKKQNDNTSFKDKVREIFND</sequence>
<feature type="transmembrane region" description="Helical" evidence="1">
    <location>
        <begin position="42"/>
        <end position="61"/>
    </location>
</feature>
<gene>
    <name evidence="2" type="ORF">DNU06_05720</name>
</gene>
<dbReference type="Pfam" id="PF05359">
    <property type="entry name" value="DUF748"/>
    <property type="match status" value="1"/>
</dbReference>
<dbReference type="Proteomes" id="UP000249248">
    <property type="component" value="Unassembled WGS sequence"/>
</dbReference>
<dbReference type="EMBL" id="QKSB01000002">
    <property type="protein sequence ID" value="PZE18114.1"/>
    <property type="molecule type" value="Genomic_DNA"/>
</dbReference>
<organism evidence="2 3">
    <name type="scientific">Putridiphycobacter roseus</name>
    <dbReference type="NCBI Taxonomy" id="2219161"/>
    <lineage>
        <taxon>Bacteria</taxon>
        <taxon>Pseudomonadati</taxon>
        <taxon>Bacteroidota</taxon>
        <taxon>Flavobacteriia</taxon>
        <taxon>Flavobacteriales</taxon>
        <taxon>Crocinitomicaceae</taxon>
        <taxon>Putridiphycobacter</taxon>
    </lineage>
</organism>
<accession>A0A2W1N2N0</accession>
<evidence type="ECO:0008006" key="4">
    <source>
        <dbReference type="Google" id="ProtNLM"/>
    </source>
</evidence>